<dbReference type="InterPro" id="IPR050834">
    <property type="entry name" value="Glycosyltransf_2"/>
</dbReference>
<dbReference type="SUPFAM" id="SSF53448">
    <property type="entry name" value="Nucleotide-diphospho-sugar transferases"/>
    <property type="match status" value="1"/>
</dbReference>
<evidence type="ECO:0000259" key="1">
    <source>
        <dbReference type="Pfam" id="PF00535"/>
    </source>
</evidence>
<dbReference type="Pfam" id="PF00535">
    <property type="entry name" value="Glycos_transf_2"/>
    <property type="match status" value="1"/>
</dbReference>
<dbReference type="AlphaFoldDB" id="A0A919THE2"/>
<dbReference type="EMBL" id="BOQN01000072">
    <property type="protein sequence ID" value="GIM93986.1"/>
    <property type="molecule type" value="Genomic_DNA"/>
</dbReference>
<dbReference type="RefSeq" id="WP_213009778.1">
    <property type="nucleotide sequence ID" value="NZ_BOQN01000072.1"/>
</dbReference>
<keyword evidence="3" id="KW-1185">Reference proteome</keyword>
<dbReference type="Gene3D" id="3.90.550.10">
    <property type="entry name" value="Spore Coat Polysaccharide Biosynthesis Protein SpsA, Chain A"/>
    <property type="match status" value="1"/>
</dbReference>
<dbReference type="Proteomes" id="UP000677082">
    <property type="component" value="Unassembled WGS sequence"/>
</dbReference>
<gene>
    <name evidence="2" type="ORF">Ato02nite_057790</name>
</gene>
<evidence type="ECO:0000313" key="2">
    <source>
        <dbReference type="EMBL" id="GIM93986.1"/>
    </source>
</evidence>
<dbReference type="InterPro" id="IPR029044">
    <property type="entry name" value="Nucleotide-diphossugar_trans"/>
</dbReference>
<accession>A0A919THE2</accession>
<proteinExistence type="predicted"/>
<organism evidence="2 3">
    <name type="scientific">Paractinoplanes toevensis</name>
    <dbReference type="NCBI Taxonomy" id="571911"/>
    <lineage>
        <taxon>Bacteria</taxon>
        <taxon>Bacillati</taxon>
        <taxon>Actinomycetota</taxon>
        <taxon>Actinomycetes</taxon>
        <taxon>Micromonosporales</taxon>
        <taxon>Micromonosporaceae</taxon>
        <taxon>Paractinoplanes</taxon>
    </lineage>
</organism>
<dbReference type="CDD" id="cd00761">
    <property type="entry name" value="Glyco_tranf_GTA_type"/>
    <property type="match status" value="1"/>
</dbReference>
<comment type="caution">
    <text evidence="2">The sequence shown here is derived from an EMBL/GenBank/DDBJ whole genome shotgun (WGS) entry which is preliminary data.</text>
</comment>
<feature type="domain" description="Glycosyltransferase 2-like" evidence="1">
    <location>
        <begin position="9"/>
        <end position="156"/>
    </location>
</feature>
<name>A0A919THE2_9ACTN</name>
<sequence>MENQRAAVTVVIPAHSAERWHTLVRAVASARSQTAAAAEVVVVVDHNPRLFHRIRRDLAGITVLESEYLPGMAGARNTGAFHAETSLIAFLDDDTVADPEWLSRLLAPFGDPDVVGTGAGVTPEWTGTRPRWLPDEFLWAAGGATATRGARPAGMVVRRDAFRQVGGFGTGGGTSLYARMTDLAGGRWTFLPDALVRHQVPARTTTFGTFLRRCYTEGRGTIRPATLRFATDLRTLPRALARNLSAALRGEGATHVLRAGTVLAGVAAAGLGTVIESVTARRAPHHILEPAR</sequence>
<dbReference type="PANTHER" id="PTHR43685:SF3">
    <property type="entry name" value="SLR2126 PROTEIN"/>
    <property type="match status" value="1"/>
</dbReference>
<dbReference type="PANTHER" id="PTHR43685">
    <property type="entry name" value="GLYCOSYLTRANSFERASE"/>
    <property type="match status" value="1"/>
</dbReference>
<protein>
    <recommendedName>
        <fullName evidence="1">Glycosyltransferase 2-like domain-containing protein</fullName>
    </recommendedName>
</protein>
<evidence type="ECO:0000313" key="3">
    <source>
        <dbReference type="Proteomes" id="UP000677082"/>
    </source>
</evidence>
<dbReference type="InterPro" id="IPR001173">
    <property type="entry name" value="Glyco_trans_2-like"/>
</dbReference>
<reference evidence="2 3" key="1">
    <citation type="submission" date="2021-03" db="EMBL/GenBank/DDBJ databases">
        <title>Whole genome shotgun sequence of Actinoplanes toevensis NBRC 105298.</title>
        <authorList>
            <person name="Komaki H."/>
            <person name="Tamura T."/>
        </authorList>
    </citation>
    <scope>NUCLEOTIDE SEQUENCE [LARGE SCALE GENOMIC DNA]</scope>
    <source>
        <strain evidence="2 3">NBRC 105298</strain>
    </source>
</reference>